<dbReference type="EMBL" id="WPIK01000005">
    <property type="protein sequence ID" value="MVN21205.1"/>
    <property type="molecule type" value="Genomic_DNA"/>
</dbReference>
<evidence type="ECO:0000259" key="6">
    <source>
        <dbReference type="Pfam" id="PF06271"/>
    </source>
</evidence>
<keyword evidence="8" id="KW-1185">Reference proteome</keyword>
<evidence type="ECO:0000256" key="4">
    <source>
        <dbReference type="ARBA" id="ARBA00023136"/>
    </source>
</evidence>
<keyword evidence="4 5" id="KW-0472">Membrane</keyword>
<feature type="domain" description="RDD" evidence="6">
    <location>
        <begin position="18"/>
        <end position="150"/>
    </location>
</feature>
<protein>
    <submittedName>
        <fullName evidence="7">RDD family protein</fullName>
    </submittedName>
</protein>
<sequence>METIKITTSQNIEIDYEVAGLGERIVARLIDFGIFILILIAGGIIAALSGSVMERIRIFGYAFVGLYIAWLVSLVFYDLVCEVFLNGQSVGKRIMKIKVISLDGARASLGQYIIRWLFRIVDFLITFQLAALIAVIVTKNKQRIGDLAAGTTLVSTKSRTNVNQIAFAPVLPDYVPVFKEVNQLTDRDIVLIHEVIQNNNPVLIHNMANQIKTHLSVVSSFDDLRFLQTIMHDYNFIMAKMEL</sequence>
<comment type="caution">
    <text evidence="7">The sequence shown here is derived from an EMBL/GenBank/DDBJ whole genome shotgun (WGS) entry which is preliminary data.</text>
</comment>
<evidence type="ECO:0000256" key="2">
    <source>
        <dbReference type="ARBA" id="ARBA00022692"/>
    </source>
</evidence>
<feature type="transmembrane region" description="Helical" evidence="5">
    <location>
        <begin position="58"/>
        <end position="77"/>
    </location>
</feature>
<feature type="transmembrane region" description="Helical" evidence="5">
    <location>
        <begin position="25"/>
        <end position="46"/>
    </location>
</feature>
<evidence type="ECO:0000256" key="5">
    <source>
        <dbReference type="SAM" id="Phobius"/>
    </source>
</evidence>
<evidence type="ECO:0000313" key="7">
    <source>
        <dbReference type="EMBL" id="MVN21205.1"/>
    </source>
</evidence>
<evidence type="ECO:0000256" key="3">
    <source>
        <dbReference type="ARBA" id="ARBA00022989"/>
    </source>
</evidence>
<dbReference type="GO" id="GO:0016020">
    <property type="term" value="C:membrane"/>
    <property type="evidence" value="ECO:0007669"/>
    <property type="project" value="UniProtKB-SubCell"/>
</dbReference>
<reference evidence="7 8" key="1">
    <citation type="submission" date="2019-12" db="EMBL/GenBank/DDBJ databases">
        <title>Mucilaginibacter sp. HMF7410 genome sequencing and assembly.</title>
        <authorList>
            <person name="Kang H."/>
            <person name="Cha I."/>
            <person name="Kim H."/>
            <person name="Joh K."/>
        </authorList>
    </citation>
    <scope>NUCLEOTIDE SEQUENCE [LARGE SCALE GENOMIC DNA]</scope>
    <source>
        <strain evidence="7 8">HMF7410</strain>
    </source>
</reference>
<proteinExistence type="predicted"/>
<dbReference type="PANTHER" id="PTHR38480">
    <property type="entry name" value="SLR0254 PROTEIN"/>
    <property type="match status" value="1"/>
</dbReference>
<comment type="subcellular location">
    <subcellularLocation>
        <location evidence="1">Membrane</location>
        <topology evidence="1">Multi-pass membrane protein</topology>
    </subcellularLocation>
</comment>
<dbReference type="InterPro" id="IPR010432">
    <property type="entry name" value="RDD"/>
</dbReference>
<keyword evidence="3 5" id="KW-1133">Transmembrane helix</keyword>
<dbReference type="Proteomes" id="UP000462014">
    <property type="component" value="Unassembled WGS sequence"/>
</dbReference>
<evidence type="ECO:0000313" key="8">
    <source>
        <dbReference type="Proteomes" id="UP000462014"/>
    </source>
</evidence>
<dbReference type="Pfam" id="PF06271">
    <property type="entry name" value="RDD"/>
    <property type="match status" value="1"/>
</dbReference>
<name>A0A7K1SV58_9SPHI</name>
<feature type="transmembrane region" description="Helical" evidence="5">
    <location>
        <begin position="116"/>
        <end position="137"/>
    </location>
</feature>
<evidence type="ECO:0000256" key="1">
    <source>
        <dbReference type="ARBA" id="ARBA00004141"/>
    </source>
</evidence>
<gene>
    <name evidence="7" type="ORF">GO621_06620</name>
</gene>
<dbReference type="AlphaFoldDB" id="A0A7K1SV58"/>
<dbReference type="PANTHER" id="PTHR38480:SF1">
    <property type="entry name" value="SLR0254 PROTEIN"/>
    <property type="match status" value="1"/>
</dbReference>
<keyword evidence="2 5" id="KW-0812">Transmembrane</keyword>
<dbReference type="RefSeq" id="WP_157565361.1">
    <property type="nucleotide sequence ID" value="NZ_WPIK01000005.1"/>
</dbReference>
<accession>A0A7K1SV58</accession>
<organism evidence="7 8">
    <name type="scientific">Mucilaginibacter arboris</name>
    <dbReference type="NCBI Taxonomy" id="2682090"/>
    <lineage>
        <taxon>Bacteria</taxon>
        <taxon>Pseudomonadati</taxon>
        <taxon>Bacteroidota</taxon>
        <taxon>Sphingobacteriia</taxon>
        <taxon>Sphingobacteriales</taxon>
        <taxon>Sphingobacteriaceae</taxon>
        <taxon>Mucilaginibacter</taxon>
    </lineage>
</organism>